<name>A0A955I6Y2_9BACT</name>
<protein>
    <submittedName>
        <fullName evidence="2">Uncharacterized protein</fullName>
    </submittedName>
</protein>
<evidence type="ECO:0000256" key="1">
    <source>
        <dbReference type="SAM" id="Phobius"/>
    </source>
</evidence>
<feature type="transmembrane region" description="Helical" evidence="1">
    <location>
        <begin position="12"/>
        <end position="32"/>
    </location>
</feature>
<evidence type="ECO:0000313" key="3">
    <source>
        <dbReference type="Proteomes" id="UP000760819"/>
    </source>
</evidence>
<comment type="caution">
    <text evidence="2">The sequence shown here is derived from an EMBL/GenBank/DDBJ whole genome shotgun (WGS) entry which is preliminary data.</text>
</comment>
<proteinExistence type="predicted"/>
<keyword evidence="1" id="KW-1133">Transmembrane helix</keyword>
<sequence length="75" mass="8229">MQPRKAPAQILLVTLLTLMVVAIIVIGVAAVASRDVQQVVTNRNYSQLYDNAENGILEFVDKYGDIDQPLVSLTN</sequence>
<evidence type="ECO:0000313" key="2">
    <source>
        <dbReference type="EMBL" id="MCA9379034.1"/>
    </source>
</evidence>
<feature type="non-terminal residue" evidence="2">
    <location>
        <position position="75"/>
    </location>
</feature>
<organism evidence="2 3">
    <name type="scientific">Candidatus Dojkabacteria bacterium</name>
    <dbReference type="NCBI Taxonomy" id="2099670"/>
    <lineage>
        <taxon>Bacteria</taxon>
        <taxon>Candidatus Dojkabacteria</taxon>
    </lineage>
</organism>
<dbReference type="AlphaFoldDB" id="A0A955I6Y2"/>
<accession>A0A955I6Y2</accession>
<gene>
    <name evidence="2" type="ORF">KC640_01265</name>
</gene>
<reference evidence="2" key="2">
    <citation type="journal article" date="2021" name="Microbiome">
        <title>Successional dynamics and alternative stable states in a saline activated sludge microbial community over 9 years.</title>
        <authorList>
            <person name="Wang Y."/>
            <person name="Ye J."/>
            <person name="Ju F."/>
            <person name="Liu L."/>
            <person name="Boyd J.A."/>
            <person name="Deng Y."/>
            <person name="Parks D.H."/>
            <person name="Jiang X."/>
            <person name="Yin X."/>
            <person name="Woodcroft B.J."/>
            <person name="Tyson G.W."/>
            <person name="Hugenholtz P."/>
            <person name="Polz M.F."/>
            <person name="Zhang T."/>
        </authorList>
    </citation>
    <scope>NUCLEOTIDE SEQUENCE</scope>
    <source>
        <strain evidence="2">HKST-UBA12</strain>
    </source>
</reference>
<dbReference type="Proteomes" id="UP000760819">
    <property type="component" value="Unassembled WGS sequence"/>
</dbReference>
<reference evidence="2" key="1">
    <citation type="submission" date="2020-04" db="EMBL/GenBank/DDBJ databases">
        <authorList>
            <person name="Zhang T."/>
        </authorList>
    </citation>
    <scope>NUCLEOTIDE SEQUENCE</scope>
    <source>
        <strain evidence="2">HKST-UBA12</strain>
    </source>
</reference>
<dbReference type="EMBL" id="JAGQLI010000064">
    <property type="protein sequence ID" value="MCA9379034.1"/>
    <property type="molecule type" value="Genomic_DNA"/>
</dbReference>
<keyword evidence="1" id="KW-0812">Transmembrane</keyword>
<keyword evidence="1" id="KW-0472">Membrane</keyword>